<dbReference type="GO" id="GO:0004722">
    <property type="term" value="F:protein serine/threonine phosphatase activity"/>
    <property type="evidence" value="ECO:0007669"/>
    <property type="project" value="TreeGrafter"/>
</dbReference>
<gene>
    <name evidence="3" type="ORF">FGO68_gene12941</name>
</gene>
<dbReference type="Proteomes" id="UP000785679">
    <property type="component" value="Unassembled WGS sequence"/>
</dbReference>
<dbReference type="PANTHER" id="PTHR12320:SF1">
    <property type="entry name" value="PROTEIN PHOSPHATASE PTC7 HOMOLOG"/>
    <property type="match status" value="1"/>
</dbReference>
<organism evidence="3 4">
    <name type="scientific">Halteria grandinella</name>
    <dbReference type="NCBI Taxonomy" id="5974"/>
    <lineage>
        <taxon>Eukaryota</taxon>
        <taxon>Sar</taxon>
        <taxon>Alveolata</taxon>
        <taxon>Ciliophora</taxon>
        <taxon>Intramacronucleata</taxon>
        <taxon>Spirotrichea</taxon>
        <taxon>Stichotrichia</taxon>
        <taxon>Sporadotrichida</taxon>
        <taxon>Halteriidae</taxon>
        <taxon>Halteria</taxon>
    </lineage>
</organism>
<feature type="compositionally biased region" description="Polar residues" evidence="1">
    <location>
        <begin position="216"/>
        <end position="234"/>
    </location>
</feature>
<feature type="compositionally biased region" description="Polar residues" evidence="1">
    <location>
        <begin position="270"/>
        <end position="284"/>
    </location>
</feature>
<dbReference type="InterPro" id="IPR039123">
    <property type="entry name" value="PPTC7"/>
</dbReference>
<dbReference type="InterPro" id="IPR013783">
    <property type="entry name" value="Ig-like_fold"/>
</dbReference>
<accession>A0A8J8T751</accession>
<dbReference type="InterPro" id="IPR032640">
    <property type="entry name" value="AMPK1_CBM"/>
</dbReference>
<dbReference type="SMART" id="SM00332">
    <property type="entry name" value="PP2Cc"/>
    <property type="match status" value="1"/>
</dbReference>
<dbReference type="AlphaFoldDB" id="A0A8J8T751"/>
<dbReference type="SUPFAM" id="SSF81296">
    <property type="entry name" value="E set domains"/>
    <property type="match status" value="1"/>
</dbReference>
<feature type="domain" description="PPM-type phosphatase" evidence="2">
    <location>
        <begin position="397"/>
        <end position="800"/>
    </location>
</feature>
<sequence length="823" mass="92246">MNAIAHQINNLNHLSVSVIMNENRISAAPCLLIKQTQNISGSPKESSASLRHAQQKIAAAKILVFLRKQLQVKLMLAQKLSVLMISAQKTIARTVRSHLLRLNLAKGHLQVRLYWSESLSTGTRGQKLTQSSSSAVFVVGNFTNPPWMVRLPMHFERADKLFSADVILPFGSQFKFIVDGLYQTSLYYPTVKDGQFENNVYFIRKSVHRQMNNTQLLTGSRPNKSSNRNETVKTTADEFRLKSVIPQPLKQELHSASKCGIKINNQDIRSSQQSQILKQNSSPPQKQKELLKLTQQASNFTKASSNNQTISHQKQSQQAQLYIPQQRRVLKAKAQKHKYSVYDCGSSAQSDNSAQDISNIDISSVASQEDPINNTQRITLKRHESDSQIIECEQYIFVGDSYQIAKNIGGSSEDACFITDIGLGVSDGVGSWGSYGIDCSLFSNTLMKECSKFIQRVVFRQQQSLIDHRITPEELECHRQALETSMESLNSHPSSDSDSSYVGYNTGHRQSGSTSSLLNFQAKNLCPTNILKFSLRRTHYPGSATATLCVLNNRDLSALNLGDSGFILIRFDNVTDEPYVLIRSKEQTHGFNTPFQLTKLPSQKEVQELKALNKQKELQNLKKALRDKKFCDDAPEDSDIYQLRVRDGDLIILATDGVFDNLFQEEILSIVRKTLQTGYHKTKATALTLSRLIAEAAHAKAKRNNIKTPFNIKKAKAIFEFKQKVKNKAAFNSSIPPTAVMCESSAESPISKETIKQVVNGNEQELEEVIKMVQKADEDFEKLCHGRGKQDDITVVSAWIQNRMLPSSAHDVSLLHQAHSSPL</sequence>
<evidence type="ECO:0000313" key="4">
    <source>
        <dbReference type="Proteomes" id="UP000785679"/>
    </source>
</evidence>
<dbReference type="InterPro" id="IPR001932">
    <property type="entry name" value="PPM-type_phosphatase-like_dom"/>
</dbReference>
<keyword evidence="4" id="KW-1185">Reference proteome</keyword>
<dbReference type="Gene3D" id="3.60.40.10">
    <property type="entry name" value="PPM-type phosphatase domain"/>
    <property type="match status" value="1"/>
</dbReference>
<proteinExistence type="predicted"/>
<dbReference type="InterPro" id="IPR036457">
    <property type="entry name" value="PPM-type-like_dom_sf"/>
</dbReference>
<reference evidence="3" key="1">
    <citation type="submission" date="2019-06" db="EMBL/GenBank/DDBJ databases">
        <authorList>
            <person name="Zheng W."/>
        </authorList>
    </citation>
    <scope>NUCLEOTIDE SEQUENCE</scope>
    <source>
        <strain evidence="3">QDHG01</strain>
    </source>
</reference>
<dbReference type="InterPro" id="IPR014756">
    <property type="entry name" value="Ig_E-set"/>
</dbReference>
<dbReference type="PROSITE" id="PS51746">
    <property type="entry name" value="PPM_2"/>
    <property type="match status" value="1"/>
</dbReference>
<evidence type="ECO:0000313" key="3">
    <source>
        <dbReference type="EMBL" id="TNV84200.1"/>
    </source>
</evidence>
<dbReference type="PANTHER" id="PTHR12320">
    <property type="entry name" value="PROTEIN PHOSPHATASE 2C"/>
    <property type="match status" value="1"/>
</dbReference>
<dbReference type="Pfam" id="PF16561">
    <property type="entry name" value="AMPK1_CBM"/>
    <property type="match status" value="1"/>
</dbReference>
<dbReference type="EMBL" id="RRYP01003040">
    <property type="protein sequence ID" value="TNV84200.1"/>
    <property type="molecule type" value="Genomic_DNA"/>
</dbReference>
<dbReference type="Gene3D" id="2.60.40.10">
    <property type="entry name" value="Immunoglobulins"/>
    <property type="match status" value="1"/>
</dbReference>
<evidence type="ECO:0000259" key="2">
    <source>
        <dbReference type="PROSITE" id="PS51746"/>
    </source>
</evidence>
<dbReference type="CDD" id="cd02859">
    <property type="entry name" value="E_set_AMPKbeta_like_N"/>
    <property type="match status" value="1"/>
</dbReference>
<feature type="region of interest" description="Disordered" evidence="1">
    <location>
        <begin position="270"/>
        <end position="291"/>
    </location>
</feature>
<evidence type="ECO:0000256" key="1">
    <source>
        <dbReference type="SAM" id="MobiDB-lite"/>
    </source>
</evidence>
<comment type="caution">
    <text evidence="3">The sequence shown here is derived from an EMBL/GenBank/DDBJ whole genome shotgun (WGS) entry which is preliminary data.</text>
</comment>
<feature type="region of interest" description="Disordered" evidence="1">
    <location>
        <begin position="216"/>
        <end position="235"/>
    </location>
</feature>
<protein>
    <recommendedName>
        <fullName evidence="2">PPM-type phosphatase domain-containing protein</fullName>
    </recommendedName>
</protein>
<dbReference type="OrthoDB" id="60843at2759"/>
<name>A0A8J8T751_HALGN</name>
<dbReference type="SUPFAM" id="SSF81606">
    <property type="entry name" value="PP2C-like"/>
    <property type="match status" value="1"/>
</dbReference>